<feature type="compositionally biased region" description="Basic residues" evidence="2">
    <location>
        <begin position="1"/>
        <end position="18"/>
    </location>
</feature>
<dbReference type="Proteomes" id="UP000504610">
    <property type="component" value="Chromosome 6"/>
</dbReference>
<feature type="compositionally biased region" description="Basic and acidic residues" evidence="2">
    <location>
        <begin position="450"/>
        <end position="469"/>
    </location>
</feature>
<feature type="compositionally biased region" description="Acidic residues" evidence="2">
    <location>
        <begin position="261"/>
        <end position="276"/>
    </location>
</feature>
<dbReference type="PANTHER" id="PTHR33322">
    <property type="entry name" value="BAG DOMAIN CONTAINING PROTEIN, EXPRESSED"/>
    <property type="match status" value="1"/>
</dbReference>
<feature type="region of interest" description="Disordered" evidence="2">
    <location>
        <begin position="261"/>
        <end position="287"/>
    </location>
</feature>
<keyword evidence="1" id="KW-0143">Chaperone</keyword>
<proteinExistence type="predicted"/>
<keyword evidence="3" id="KW-1185">Reference proteome</keyword>
<feature type="region of interest" description="Disordered" evidence="2">
    <location>
        <begin position="313"/>
        <end position="484"/>
    </location>
</feature>
<dbReference type="RefSeq" id="XP_018441575.1">
    <property type="nucleotide sequence ID" value="XM_018586073.2"/>
</dbReference>
<evidence type="ECO:0000313" key="4">
    <source>
        <dbReference type="RefSeq" id="XP_018441575.1"/>
    </source>
</evidence>
<evidence type="ECO:0000256" key="1">
    <source>
        <dbReference type="ARBA" id="ARBA00023186"/>
    </source>
</evidence>
<dbReference type="OrthoDB" id="1100735at2759"/>
<organism evidence="3 4">
    <name type="scientific">Raphanus sativus</name>
    <name type="common">Radish</name>
    <name type="synonym">Raphanus raphanistrum var. sativus</name>
    <dbReference type="NCBI Taxonomy" id="3726"/>
    <lineage>
        <taxon>Eukaryota</taxon>
        <taxon>Viridiplantae</taxon>
        <taxon>Streptophyta</taxon>
        <taxon>Embryophyta</taxon>
        <taxon>Tracheophyta</taxon>
        <taxon>Spermatophyta</taxon>
        <taxon>Magnoliopsida</taxon>
        <taxon>eudicotyledons</taxon>
        <taxon>Gunneridae</taxon>
        <taxon>Pentapetalae</taxon>
        <taxon>rosids</taxon>
        <taxon>malvids</taxon>
        <taxon>Brassicales</taxon>
        <taxon>Brassicaceae</taxon>
        <taxon>Brassiceae</taxon>
        <taxon>Raphanus</taxon>
    </lineage>
</organism>
<evidence type="ECO:0000256" key="2">
    <source>
        <dbReference type="SAM" id="MobiDB-lite"/>
    </source>
</evidence>
<sequence length="484" mass="54771">MASRHHHHNACSRRHNHHNQTPQIPTSPRCCTFRDSPPCSNHPSPPPDNNNLHHLLASYLQIHQQETHFTTQTCSCNHKKNLPPREHDHVVLSCLLQKIDNLESSLNKLAPFHDQRRRDRDRYSTTLRDSAARVIQTHFRSYLVHRSVSFRHLKELAVIKSSFLSLKSSVSGKPIFPYKVVSRKATDLLLQLDSIQGRVDPMIRNSKRSLSRDLVRFLHYVDDCVVRRYDDFVSRSAVVNVGRDKLRNRMGKVFVSCDEGEELEDSTSDDDSEEEVSVDKRKKTESSSILKGNPVRRRTMVSGKDRNVYQVYGGNKHNLTSSAEDDDSVGSGEEETLVVSRDNERKHGSRSRNMVLVKGGGGKSRVVKTVRFDENGNVYKVYGDTPEASISEEGDDDDSTSGSNDGDRGKKGSGNEVVEIKYVPKENEGFEEEEEEETQSENEVSSSDGSEGKAIDANEQKKREMEVKKGSLMYTPPLPLKMEP</sequence>
<feature type="compositionally biased region" description="Acidic residues" evidence="2">
    <location>
        <begin position="390"/>
        <end position="399"/>
    </location>
</feature>
<evidence type="ECO:0000313" key="3">
    <source>
        <dbReference type="Proteomes" id="UP000504610"/>
    </source>
</evidence>
<feature type="region of interest" description="Disordered" evidence="2">
    <location>
        <begin position="1"/>
        <end position="27"/>
    </location>
</feature>
<dbReference type="KEGG" id="rsz:108813500"/>
<feature type="compositionally biased region" description="Acidic residues" evidence="2">
    <location>
        <begin position="323"/>
        <end position="336"/>
    </location>
</feature>
<accession>A0A6J0K0S4</accession>
<gene>
    <name evidence="4" type="primary">LOC108813500</name>
</gene>
<dbReference type="GO" id="GO:0009506">
    <property type="term" value="C:plasmodesma"/>
    <property type="evidence" value="ECO:0007669"/>
    <property type="project" value="TreeGrafter"/>
</dbReference>
<dbReference type="GeneID" id="108813500"/>
<dbReference type="PANTHER" id="PTHR33322:SF18">
    <property type="entry name" value="BAG FAMILY MOLECULAR CHAPERONE REGULATOR 8, CHLOROPLASTIC"/>
    <property type="match status" value="1"/>
</dbReference>
<reference evidence="3" key="1">
    <citation type="journal article" date="2019" name="Database">
        <title>The radish genome database (RadishGD): an integrated information resource for radish genomics.</title>
        <authorList>
            <person name="Yu H.J."/>
            <person name="Baek S."/>
            <person name="Lee Y.J."/>
            <person name="Cho A."/>
            <person name="Mun J.H."/>
        </authorList>
    </citation>
    <scope>NUCLEOTIDE SEQUENCE [LARGE SCALE GENOMIC DNA]</scope>
    <source>
        <strain evidence="3">cv. WK10039</strain>
    </source>
</reference>
<name>A0A6J0K0S4_RAPSA</name>
<feature type="compositionally biased region" description="Basic and acidic residues" evidence="2">
    <location>
        <begin position="418"/>
        <end position="428"/>
    </location>
</feature>
<dbReference type="GO" id="GO:0006457">
    <property type="term" value="P:protein folding"/>
    <property type="evidence" value="ECO:0007669"/>
    <property type="project" value="TreeGrafter"/>
</dbReference>
<feature type="compositionally biased region" description="Acidic residues" evidence="2">
    <location>
        <begin position="429"/>
        <end position="440"/>
    </location>
</feature>
<reference evidence="4" key="2">
    <citation type="submission" date="2025-08" db="UniProtKB">
        <authorList>
            <consortium name="RefSeq"/>
        </authorList>
    </citation>
    <scope>IDENTIFICATION</scope>
    <source>
        <tissue evidence="4">Leaf</tissue>
    </source>
</reference>
<dbReference type="InterPro" id="IPR040400">
    <property type="entry name" value="BAG5/6/7/8"/>
</dbReference>
<protein>
    <submittedName>
        <fullName evidence="4">BAG family molecular chaperone regulator 8, chloroplastic</fullName>
    </submittedName>
</protein>
<dbReference type="AlphaFoldDB" id="A0A6J0K0S4"/>